<dbReference type="SMART" id="SM00382">
    <property type="entry name" value="AAA"/>
    <property type="match status" value="1"/>
</dbReference>
<keyword evidence="6" id="KW-0067">ATP-binding</keyword>
<evidence type="ECO:0000256" key="7">
    <source>
        <dbReference type="ARBA" id="ARBA00022967"/>
    </source>
</evidence>
<dbReference type="KEGG" id="ntr:B0W44_01665"/>
<dbReference type="GO" id="GO:0005524">
    <property type="term" value="F:ATP binding"/>
    <property type="evidence" value="ECO:0007669"/>
    <property type="project" value="UniProtKB-KW"/>
</dbReference>
<dbReference type="FunFam" id="3.40.50.300:FF:000589">
    <property type="entry name" value="ABC transporter, ATP-binding subunit"/>
    <property type="match status" value="1"/>
</dbReference>
<dbReference type="InterPro" id="IPR050763">
    <property type="entry name" value="ABC_transporter_ATP-binding"/>
</dbReference>
<gene>
    <name evidence="10" type="ORF">B0W44_01665</name>
</gene>
<sequence>MIRVRHISKRYRDTVAVDDVSLDVREGEVFGLLGPNGAGKTTTMEMVEGLRPPDTGEIVIDGLDVVRERQRVKKVIGIQLQATALFERLTVREMLRLYASFYGETQPTQDILSRFHLEEKAEDWVKHLSGGQKQRLAIGLAVIHDPKVLFLDEPTTGLDPQARRGLWDIIHTLQQSGKTIVLSTHYMEEAEALCDRIAIMDAGKVIALDTPSGLIRRLDSDSVVEFVVPDGLDVSRFQSLAGVKRVKKVDDGKGVQLLTDALQQTLKELIDLSEHGTFKINGLRTRTATLEDVFLHLTGKRLKD</sequence>
<evidence type="ECO:0000256" key="2">
    <source>
        <dbReference type="ARBA" id="ARBA00005417"/>
    </source>
</evidence>
<dbReference type="PANTHER" id="PTHR42711:SF5">
    <property type="entry name" value="ABC TRANSPORTER ATP-BINDING PROTEIN NATA"/>
    <property type="match status" value="1"/>
</dbReference>
<keyword evidence="3" id="KW-0813">Transport</keyword>
<dbReference type="OrthoDB" id="9804819at2"/>
<evidence type="ECO:0000256" key="4">
    <source>
        <dbReference type="ARBA" id="ARBA00022475"/>
    </source>
</evidence>
<dbReference type="Proteomes" id="UP000188603">
    <property type="component" value="Chromosome"/>
</dbReference>
<dbReference type="SUPFAM" id="SSF52540">
    <property type="entry name" value="P-loop containing nucleoside triphosphate hydrolases"/>
    <property type="match status" value="1"/>
</dbReference>
<evidence type="ECO:0000256" key="6">
    <source>
        <dbReference type="ARBA" id="ARBA00022840"/>
    </source>
</evidence>
<dbReference type="STRING" id="1471761.B0W44_01665"/>
<keyword evidence="4" id="KW-1003">Cell membrane</keyword>
<dbReference type="GO" id="GO:0016887">
    <property type="term" value="F:ATP hydrolysis activity"/>
    <property type="evidence" value="ECO:0007669"/>
    <property type="project" value="InterPro"/>
</dbReference>
<dbReference type="PANTHER" id="PTHR42711">
    <property type="entry name" value="ABC TRANSPORTER ATP-BINDING PROTEIN"/>
    <property type="match status" value="1"/>
</dbReference>
<evidence type="ECO:0000256" key="5">
    <source>
        <dbReference type="ARBA" id="ARBA00022741"/>
    </source>
</evidence>
<keyword evidence="7" id="KW-1278">Translocase</keyword>
<dbReference type="PROSITE" id="PS50893">
    <property type="entry name" value="ABC_TRANSPORTER_2"/>
    <property type="match status" value="1"/>
</dbReference>
<proteinExistence type="inferred from homology"/>
<dbReference type="RefSeq" id="WP_077718500.1">
    <property type="nucleotide sequence ID" value="NZ_CP019699.1"/>
</dbReference>
<evidence type="ECO:0000256" key="1">
    <source>
        <dbReference type="ARBA" id="ARBA00004236"/>
    </source>
</evidence>
<dbReference type="EMBL" id="CP019699">
    <property type="protein sequence ID" value="AQS54679.1"/>
    <property type="molecule type" value="Genomic_DNA"/>
</dbReference>
<organism evidence="10 11">
    <name type="scientific">Novibacillus thermophilus</name>
    <dbReference type="NCBI Taxonomy" id="1471761"/>
    <lineage>
        <taxon>Bacteria</taxon>
        <taxon>Bacillati</taxon>
        <taxon>Bacillota</taxon>
        <taxon>Bacilli</taxon>
        <taxon>Bacillales</taxon>
        <taxon>Thermoactinomycetaceae</taxon>
        <taxon>Novibacillus</taxon>
    </lineage>
</organism>
<dbReference type="InterPro" id="IPR017871">
    <property type="entry name" value="ABC_transporter-like_CS"/>
</dbReference>
<dbReference type="InterPro" id="IPR003439">
    <property type="entry name" value="ABC_transporter-like_ATP-bd"/>
</dbReference>
<dbReference type="Gene3D" id="3.40.50.300">
    <property type="entry name" value="P-loop containing nucleotide triphosphate hydrolases"/>
    <property type="match status" value="1"/>
</dbReference>
<comment type="similarity">
    <text evidence="2">Belongs to the ABC transporter superfamily.</text>
</comment>
<evidence type="ECO:0000256" key="3">
    <source>
        <dbReference type="ARBA" id="ARBA00022448"/>
    </source>
</evidence>
<keyword evidence="8" id="KW-0472">Membrane</keyword>
<reference evidence="10 11" key="1">
    <citation type="journal article" date="2015" name="Int. J. Syst. Evol. Microbiol.">
        <title>Novibacillus thermophilus gen. nov., sp. nov., a Gram-staining-negative and moderately thermophilic member of the family Thermoactinomycetaceae.</title>
        <authorList>
            <person name="Yang G."/>
            <person name="Chen J."/>
            <person name="Zhou S."/>
        </authorList>
    </citation>
    <scope>NUCLEOTIDE SEQUENCE [LARGE SCALE GENOMIC DNA]</scope>
    <source>
        <strain evidence="10 11">SG-1</strain>
    </source>
</reference>
<dbReference type="InterPro" id="IPR027417">
    <property type="entry name" value="P-loop_NTPase"/>
</dbReference>
<dbReference type="CDD" id="cd03230">
    <property type="entry name" value="ABC_DR_subfamily_A"/>
    <property type="match status" value="1"/>
</dbReference>
<dbReference type="Pfam" id="PF00005">
    <property type="entry name" value="ABC_tran"/>
    <property type="match status" value="1"/>
</dbReference>
<evidence type="ECO:0000313" key="11">
    <source>
        <dbReference type="Proteomes" id="UP000188603"/>
    </source>
</evidence>
<keyword evidence="11" id="KW-1185">Reference proteome</keyword>
<accession>A0A1U9K3R0</accession>
<evidence type="ECO:0000256" key="8">
    <source>
        <dbReference type="ARBA" id="ARBA00023136"/>
    </source>
</evidence>
<comment type="subcellular location">
    <subcellularLocation>
        <location evidence="1">Cell membrane</location>
    </subcellularLocation>
</comment>
<evidence type="ECO:0000313" key="10">
    <source>
        <dbReference type="EMBL" id="AQS54679.1"/>
    </source>
</evidence>
<feature type="domain" description="ABC transporter" evidence="9">
    <location>
        <begin position="2"/>
        <end position="227"/>
    </location>
</feature>
<dbReference type="AlphaFoldDB" id="A0A1U9K3R0"/>
<dbReference type="PROSITE" id="PS00211">
    <property type="entry name" value="ABC_TRANSPORTER_1"/>
    <property type="match status" value="1"/>
</dbReference>
<dbReference type="InterPro" id="IPR003593">
    <property type="entry name" value="AAA+_ATPase"/>
</dbReference>
<dbReference type="GO" id="GO:0005886">
    <property type="term" value="C:plasma membrane"/>
    <property type="evidence" value="ECO:0007669"/>
    <property type="project" value="UniProtKB-SubCell"/>
</dbReference>
<name>A0A1U9K3R0_9BACL</name>
<keyword evidence="5" id="KW-0547">Nucleotide-binding</keyword>
<protein>
    <submittedName>
        <fullName evidence="10">ABC transporter</fullName>
    </submittedName>
</protein>
<evidence type="ECO:0000259" key="9">
    <source>
        <dbReference type="PROSITE" id="PS50893"/>
    </source>
</evidence>